<evidence type="ECO:0000313" key="11">
    <source>
        <dbReference type="EMBL" id="MFB9990406.1"/>
    </source>
</evidence>
<name>A0ABV6ASC2_9DEIO</name>
<feature type="domain" description="O-acyltransferase WSD1-like N-terminal" evidence="9">
    <location>
        <begin position="2"/>
        <end position="154"/>
    </location>
</feature>
<evidence type="ECO:0000259" key="10">
    <source>
        <dbReference type="Pfam" id="PF06974"/>
    </source>
</evidence>
<evidence type="ECO:0000256" key="5">
    <source>
        <dbReference type="ARBA" id="ARBA00022679"/>
    </source>
</evidence>
<dbReference type="PANTHER" id="PTHR31650">
    <property type="entry name" value="O-ACYLTRANSFERASE (WSD1-LIKE) FAMILY PROTEIN"/>
    <property type="match status" value="1"/>
</dbReference>
<comment type="pathway">
    <text evidence="2">Lipid metabolism.</text>
</comment>
<gene>
    <name evidence="11" type="ORF">ACFFLM_00145</name>
</gene>
<dbReference type="Gene3D" id="3.30.559.30">
    <property type="entry name" value="Nonribosomal peptide synthetase, condensation domain"/>
    <property type="match status" value="1"/>
</dbReference>
<reference evidence="11 12" key="1">
    <citation type="submission" date="2024-09" db="EMBL/GenBank/DDBJ databases">
        <authorList>
            <person name="Sun Q."/>
            <person name="Mori K."/>
        </authorList>
    </citation>
    <scope>NUCLEOTIDE SEQUENCE [LARGE SCALE GENOMIC DNA]</scope>
    <source>
        <strain evidence="11 12">JCM 13503</strain>
    </source>
</reference>
<evidence type="ECO:0000256" key="8">
    <source>
        <dbReference type="ARBA" id="ARBA00048109"/>
    </source>
</evidence>
<comment type="similarity">
    <text evidence="3">Belongs to the long-chain O-acyltransferase family.</text>
</comment>
<evidence type="ECO:0000256" key="7">
    <source>
        <dbReference type="ARBA" id="ARBA00023315"/>
    </source>
</evidence>
<keyword evidence="5" id="KW-0808">Transferase</keyword>
<organism evidence="11 12">
    <name type="scientific">Deinococcus oregonensis</name>
    <dbReference type="NCBI Taxonomy" id="1805970"/>
    <lineage>
        <taxon>Bacteria</taxon>
        <taxon>Thermotogati</taxon>
        <taxon>Deinococcota</taxon>
        <taxon>Deinococci</taxon>
        <taxon>Deinococcales</taxon>
        <taxon>Deinococcaceae</taxon>
        <taxon>Deinococcus</taxon>
    </lineage>
</organism>
<dbReference type="InterPro" id="IPR045034">
    <property type="entry name" value="O-acyltransferase_WSD1-like"/>
</dbReference>
<evidence type="ECO:0000313" key="12">
    <source>
        <dbReference type="Proteomes" id="UP001589733"/>
    </source>
</evidence>
<comment type="catalytic activity">
    <reaction evidence="8">
        <text>an acyl-CoA + a 1,2-diacyl-sn-glycerol = a triacyl-sn-glycerol + CoA</text>
        <dbReference type="Rhea" id="RHEA:10868"/>
        <dbReference type="ChEBI" id="CHEBI:17815"/>
        <dbReference type="ChEBI" id="CHEBI:57287"/>
        <dbReference type="ChEBI" id="CHEBI:58342"/>
        <dbReference type="ChEBI" id="CHEBI:64615"/>
        <dbReference type="EC" id="2.3.1.20"/>
    </reaction>
</comment>
<dbReference type="RefSeq" id="WP_380004280.1">
    <property type="nucleotide sequence ID" value="NZ_JBHLYR010000002.1"/>
</dbReference>
<dbReference type="InterPro" id="IPR009721">
    <property type="entry name" value="O-acyltransferase_WSD1_C"/>
</dbReference>
<dbReference type="Proteomes" id="UP001589733">
    <property type="component" value="Unassembled WGS sequence"/>
</dbReference>
<evidence type="ECO:0000256" key="1">
    <source>
        <dbReference type="ARBA" id="ARBA00004771"/>
    </source>
</evidence>
<evidence type="ECO:0000256" key="3">
    <source>
        <dbReference type="ARBA" id="ARBA00009587"/>
    </source>
</evidence>
<evidence type="ECO:0000256" key="2">
    <source>
        <dbReference type="ARBA" id="ARBA00005189"/>
    </source>
</evidence>
<proteinExistence type="inferred from homology"/>
<feature type="domain" description="O-acyltransferase WSD1 C-terminal" evidence="10">
    <location>
        <begin position="195"/>
        <end position="333"/>
    </location>
</feature>
<dbReference type="InterPro" id="IPR023213">
    <property type="entry name" value="CAT-like_dom_sf"/>
</dbReference>
<protein>
    <recommendedName>
        <fullName evidence="4">diacylglycerol O-acyltransferase</fullName>
        <ecNumber evidence="4">2.3.1.20</ecNumber>
    </recommendedName>
</protein>
<dbReference type="Gene3D" id="3.30.559.10">
    <property type="entry name" value="Chloramphenicol acetyltransferase-like domain"/>
    <property type="match status" value="1"/>
</dbReference>
<dbReference type="EC" id="2.3.1.20" evidence="4"/>
<evidence type="ECO:0000256" key="4">
    <source>
        <dbReference type="ARBA" id="ARBA00013244"/>
    </source>
</evidence>
<dbReference type="Pfam" id="PF06974">
    <property type="entry name" value="WS_DGAT_C"/>
    <property type="match status" value="1"/>
</dbReference>
<keyword evidence="6" id="KW-0319">Glycerol metabolism</keyword>
<comment type="pathway">
    <text evidence="1">Glycerolipid metabolism; triacylglycerol biosynthesis.</text>
</comment>
<accession>A0ABV6ASC2</accession>
<dbReference type="InterPro" id="IPR004255">
    <property type="entry name" value="O-acyltransferase_WSD1_N"/>
</dbReference>
<dbReference type="PANTHER" id="PTHR31650:SF1">
    <property type="entry name" value="WAX ESTER SYNTHASE_DIACYLGLYCEROL ACYLTRANSFERASE 4-RELATED"/>
    <property type="match status" value="1"/>
</dbReference>
<keyword evidence="12" id="KW-1185">Reference proteome</keyword>
<dbReference type="SUPFAM" id="SSF52777">
    <property type="entry name" value="CoA-dependent acyltransferases"/>
    <property type="match status" value="1"/>
</dbReference>
<dbReference type="EMBL" id="JBHLYR010000002">
    <property type="protein sequence ID" value="MFB9990406.1"/>
    <property type="molecule type" value="Genomic_DNA"/>
</dbReference>
<dbReference type="Pfam" id="PF03007">
    <property type="entry name" value="WS_DGAT_cat"/>
    <property type="match status" value="1"/>
</dbReference>
<keyword evidence="7" id="KW-0012">Acyltransferase</keyword>
<evidence type="ECO:0000256" key="6">
    <source>
        <dbReference type="ARBA" id="ARBA00022798"/>
    </source>
</evidence>
<evidence type="ECO:0000259" key="9">
    <source>
        <dbReference type="Pfam" id="PF03007"/>
    </source>
</evidence>
<sequence>MLEVASELCTVTLPLNRALWAAILVTEVGKDQAALIVVFHHVLADGAAGLTLLSALMDGAPALTPLTLPRSKPSRAQLIADARRDGVRALRDLPAALTQMAKTLSQFTPALRTRLASSSLNQPTGPRRRIATVSSDLTLLHAAAQRHGATVNDALLSAATGALRRLLAGRGERADSFVISMPVSFRQDAAGEKLGNQSAVIPVRLPATGRPGERLRAVARLTAAAKRTPPGASNALLRPVFQLLSRLGLYRHFIDHQRLIHTFVTNVREPAQPLSLGGCPVLDIVPLATAGGNITVSFAALSYAGRLTVLADPDTCPDLDDLQALLQAELEALTGSEPNSSVQLTPS</sequence>
<comment type="caution">
    <text evidence="11">The sequence shown here is derived from an EMBL/GenBank/DDBJ whole genome shotgun (WGS) entry which is preliminary data.</text>
</comment>